<feature type="transmembrane region" description="Helical" evidence="8">
    <location>
        <begin position="311"/>
        <end position="327"/>
    </location>
</feature>
<feature type="transmembrane region" description="Helical" evidence="8">
    <location>
        <begin position="363"/>
        <end position="382"/>
    </location>
</feature>
<comment type="caution">
    <text evidence="10">The sequence shown here is derived from an EMBL/GenBank/DDBJ whole genome shotgun (WGS) entry which is preliminary data.</text>
</comment>
<feature type="transmembrane region" description="Helical" evidence="8">
    <location>
        <begin position="12"/>
        <end position="33"/>
    </location>
</feature>
<dbReference type="Pfam" id="PF13231">
    <property type="entry name" value="PMT_2"/>
    <property type="match status" value="1"/>
</dbReference>
<comment type="subcellular location">
    <subcellularLocation>
        <location evidence="1">Cell membrane</location>
        <topology evidence="1">Multi-pass membrane protein</topology>
    </subcellularLocation>
</comment>
<keyword evidence="11" id="KW-1185">Reference proteome</keyword>
<dbReference type="PANTHER" id="PTHR33908:SF3">
    <property type="entry name" value="UNDECAPRENYL PHOSPHATE-ALPHA-4-AMINO-4-DEOXY-L-ARABINOSE ARABINOSYL TRANSFERASE"/>
    <property type="match status" value="1"/>
</dbReference>
<evidence type="ECO:0000256" key="5">
    <source>
        <dbReference type="ARBA" id="ARBA00022692"/>
    </source>
</evidence>
<evidence type="ECO:0000256" key="2">
    <source>
        <dbReference type="ARBA" id="ARBA00022475"/>
    </source>
</evidence>
<gene>
    <name evidence="10" type="ORF">ARC20_10730</name>
</gene>
<keyword evidence="4" id="KW-0808">Transferase</keyword>
<dbReference type="AlphaFoldDB" id="A0A0R0AC71"/>
<dbReference type="InterPro" id="IPR038731">
    <property type="entry name" value="RgtA/B/C-like"/>
</dbReference>
<feature type="domain" description="Glycosyltransferase RgtA/B/C/D-like" evidence="9">
    <location>
        <begin position="70"/>
        <end position="204"/>
    </location>
</feature>
<dbReference type="PANTHER" id="PTHR33908">
    <property type="entry name" value="MANNOSYLTRANSFERASE YKCB-RELATED"/>
    <property type="match status" value="1"/>
</dbReference>
<dbReference type="GO" id="GO:0010041">
    <property type="term" value="P:response to iron(III) ion"/>
    <property type="evidence" value="ECO:0007669"/>
    <property type="project" value="TreeGrafter"/>
</dbReference>
<evidence type="ECO:0000256" key="7">
    <source>
        <dbReference type="ARBA" id="ARBA00023136"/>
    </source>
</evidence>
<evidence type="ECO:0000256" key="3">
    <source>
        <dbReference type="ARBA" id="ARBA00022676"/>
    </source>
</evidence>
<feature type="transmembrane region" description="Helical" evidence="8">
    <location>
        <begin position="276"/>
        <end position="299"/>
    </location>
</feature>
<feature type="transmembrane region" description="Helical" evidence="8">
    <location>
        <begin position="425"/>
        <end position="446"/>
    </location>
</feature>
<evidence type="ECO:0000256" key="6">
    <source>
        <dbReference type="ARBA" id="ARBA00022989"/>
    </source>
</evidence>
<keyword evidence="5 8" id="KW-0812">Transmembrane</keyword>
<reference evidence="10 11" key="1">
    <citation type="submission" date="2015-10" db="EMBL/GenBank/DDBJ databases">
        <title>Genome sequencing and analysis of members of genus Stenotrophomonas.</title>
        <authorList>
            <person name="Patil P.P."/>
            <person name="Midha S."/>
            <person name="Patil P.B."/>
        </authorList>
    </citation>
    <scope>NUCLEOTIDE SEQUENCE [LARGE SCALE GENOMIC DNA]</scope>
    <source>
        <strain evidence="10 11">JCM 16536</strain>
    </source>
</reference>
<dbReference type="GO" id="GO:0005886">
    <property type="term" value="C:plasma membrane"/>
    <property type="evidence" value="ECO:0007669"/>
    <property type="project" value="UniProtKB-SubCell"/>
</dbReference>
<accession>A0A0R0AC71</accession>
<dbReference type="OrthoDB" id="9775035at2"/>
<keyword evidence="3" id="KW-0328">Glycosyltransferase</keyword>
<sequence>MPTTLPTTASPAPWRNALVGLLIALSLLAGLGLRQPNPADEPRFVLAARSMVESGQWLLPHRGSELYAEKPPVFMWLQAGAYQLTHDWTTAFLLPSLLAALAVLWLVRDLGRRLWHPRIGDLAALAVFSTLQFGLMAKRAHIDMVLLAMTTLSLWGLLRHLLLGPHWRAWWLGAFAAGVGTVTKGVGFLPLLVLLPWALHARLHGRAWPASRGDGWRWAATLPMFIAGTAVWLLPLALALWRSDDPSLQAYAREILLRQTATRYTAAWHHVQPAWYYLRVIALLWLPGSLLLPALFPGWWRRLRRGDARQWLLLGWSVLVLLFFSVSPGKRELYILPILPAACLAAAPLLAGLLRRPWPRRLLLGYVVFLAVAALVVAFGPWLPRDALRRDLDAGVVQQLKFGLIALGIGLGVIAAWARTRRAALGVVLATVVLWSVYGLVFAPALDASSSAAGLMQRVGQRIGPDAQLGMVAWREQNLLQADRPVTEFGFKADWATQWAKAGPWVAEQPTRRWLFVLREALPACVDRAQVVAIGQSNRNQWLLVPGTAWHAGCHATQEGTTAGADDNDD</sequence>
<dbReference type="GO" id="GO:0009103">
    <property type="term" value="P:lipopolysaccharide biosynthetic process"/>
    <property type="evidence" value="ECO:0007669"/>
    <property type="project" value="TreeGrafter"/>
</dbReference>
<evidence type="ECO:0000256" key="8">
    <source>
        <dbReference type="SAM" id="Phobius"/>
    </source>
</evidence>
<dbReference type="Proteomes" id="UP000051802">
    <property type="component" value="Unassembled WGS sequence"/>
</dbReference>
<dbReference type="GO" id="GO:0016763">
    <property type="term" value="F:pentosyltransferase activity"/>
    <property type="evidence" value="ECO:0007669"/>
    <property type="project" value="TreeGrafter"/>
</dbReference>
<keyword evidence="7 8" id="KW-0472">Membrane</keyword>
<name>A0A0R0AC71_9GAMM</name>
<keyword evidence="6 8" id="KW-1133">Transmembrane helix</keyword>
<feature type="transmembrane region" description="Helical" evidence="8">
    <location>
        <begin position="88"/>
        <end position="107"/>
    </location>
</feature>
<dbReference type="InterPro" id="IPR050297">
    <property type="entry name" value="LipidA_mod_glycosyltrf_83"/>
</dbReference>
<evidence type="ECO:0000313" key="11">
    <source>
        <dbReference type="Proteomes" id="UP000051802"/>
    </source>
</evidence>
<feature type="transmembrane region" description="Helical" evidence="8">
    <location>
        <begin position="144"/>
        <end position="163"/>
    </location>
</feature>
<keyword evidence="2" id="KW-1003">Cell membrane</keyword>
<proteinExistence type="predicted"/>
<evidence type="ECO:0000256" key="4">
    <source>
        <dbReference type="ARBA" id="ARBA00022679"/>
    </source>
</evidence>
<evidence type="ECO:0000256" key="1">
    <source>
        <dbReference type="ARBA" id="ARBA00004651"/>
    </source>
</evidence>
<feature type="transmembrane region" description="Helical" evidence="8">
    <location>
        <begin position="333"/>
        <end position="351"/>
    </location>
</feature>
<evidence type="ECO:0000259" key="9">
    <source>
        <dbReference type="Pfam" id="PF13231"/>
    </source>
</evidence>
<feature type="transmembrane region" description="Helical" evidence="8">
    <location>
        <begin position="402"/>
        <end position="418"/>
    </location>
</feature>
<dbReference type="STRING" id="676599.ARC20_10730"/>
<dbReference type="RefSeq" id="WP_057646749.1">
    <property type="nucleotide sequence ID" value="NZ_LLXU01000081.1"/>
</dbReference>
<feature type="transmembrane region" description="Helical" evidence="8">
    <location>
        <begin position="169"/>
        <end position="197"/>
    </location>
</feature>
<evidence type="ECO:0000313" key="10">
    <source>
        <dbReference type="EMBL" id="KRG42381.1"/>
    </source>
</evidence>
<feature type="transmembrane region" description="Helical" evidence="8">
    <location>
        <begin position="218"/>
        <end position="241"/>
    </location>
</feature>
<protein>
    <recommendedName>
        <fullName evidence="9">Glycosyltransferase RgtA/B/C/D-like domain-containing protein</fullName>
    </recommendedName>
</protein>
<dbReference type="EMBL" id="LLXU01000081">
    <property type="protein sequence ID" value="KRG42381.1"/>
    <property type="molecule type" value="Genomic_DNA"/>
</dbReference>
<organism evidence="10 11">
    <name type="scientific">Stenotrophomonas panacihumi</name>
    <dbReference type="NCBI Taxonomy" id="676599"/>
    <lineage>
        <taxon>Bacteria</taxon>
        <taxon>Pseudomonadati</taxon>
        <taxon>Pseudomonadota</taxon>
        <taxon>Gammaproteobacteria</taxon>
        <taxon>Lysobacterales</taxon>
        <taxon>Lysobacteraceae</taxon>
        <taxon>Stenotrophomonas</taxon>
    </lineage>
</organism>